<dbReference type="OrthoDB" id="2678059at2"/>
<gene>
    <name evidence="2" type="ORF">B5F75_02365</name>
</gene>
<feature type="transmembrane region" description="Helical" evidence="1">
    <location>
        <begin position="176"/>
        <end position="201"/>
    </location>
</feature>
<dbReference type="Proteomes" id="UP000196368">
    <property type="component" value="Unassembled WGS sequence"/>
</dbReference>
<dbReference type="EMBL" id="NFJD01000001">
    <property type="protein sequence ID" value="OUO57715.1"/>
    <property type="molecule type" value="Genomic_DNA"/>
</dbReference>
<keyword evidence="1" id="KW-0812">Transmembrane</keyword>
<dbReference type="Pfam" id="PF07854">
    <property type="entry name" value="DUF1646"/>
    <property type="match status" value="1"/>
</dbReference>
<accession>A0A1Y4DFK2</accession>
<feature type="transmembrane region" description="Helical" evidence="1">
    <location>
        <begin position="30"/>
        <end position="48"/>
    </location>
</feature>
<feature type="transmembrane region" description="Helical" evidence="1">
    <location>
        <begin position="97"/>
        <end position="126"/>
    </location>
</feature>
<keyword evidence="3" id="KW-1185">Reference proteome</keyword>
<feature type="transmembrane region" description="Helical" evidence="1">
    <location>
        <begin position="288"/>
        <end position="311"/>
    </location>
</feature>
<keyword evidence="1" id="KW-0472">Membrane</keyword>
<reference evidence="3" key="1">
    <citation type="submission" date="2017-04" db="EMBL/GenBank/DDBJ databases">
        <title>Function of individual gut microbiota members based on whole genome sequencing of pure cultures obtained from chicken caecum.</title>
        <authorList>
            <person name="Medvecky M."/>
            <person name="Cejkova D."/>
            <person name="Polansky O."/>
            <person name="Karasova D."/>
            <person name="Kubasova T."/>
            <person name="Cizek A."/>
            <person name="Rychlik I."/>
        </authorList>
    </citation>
    <scope>NUCLEOTIDE SEQUENCE [LARGE SCALE GENOMIC DNA]</scope>
    <source>
        <strain evidence="3">An273</strain>
    </source>
</reference>
<name>A0A1Y4DFK2_9BACT</name>
<feature type="transmembrane region" description="Helical" evidence="1">
    <location>
        <begin position="222"/>
        <end position="240"/>
    </location>
</feature>
<sequence>MSVVVMTLLSLIVLAALTLPFLVHKVEEELEIFLLVCGVAAVTVSGAWSGHLMAEALKEPVAITAAVLVLGVLFKRFGHHTAHAIHALENKTGPKTLLFLTVFVIGLFSSVLTAIIAALITAEIIKLLDLPARAKTQLAVYACFAIGFGAILTPIGEPLSTIVIAKLKAEPYHADFFFLLRLMGVWIVPALILFAALAARLGKQALTAKPQQQAEAETYRQILLRAGKVYLFVAALILLGEGLKPLAARTITHLSKYALYWINSLSAVLDNATLASIEIMPSLPKETLVFLLASLILAGGLLIPGNIPNIICASKLGIKSRDWARAALPVGILLMLVYFFLLSIVL</sequence>
<dbReference type="AlphaFoldDB" id="A0A1Y4DFK2"/>
<feature type="transmembrane region" description="Helical" evidence="1">
    <location>
        <begin position="323"/>
        <end position="345"/>
    </location>
</feature>
<dbReference type="InterPro" id="IPR012443">
    <property type="entry name" value="DUF1646"/>
</dbReference>
<comment type="caution">
    <text evidence="2">The sequence shown here is derived from an EMBL/GenBank/DDBJ whole genome shotgun (WGS) entry which is preliminary data.</text>
</comment>
<evidence type="ECO:0000313" key="3">
    <source>
        <dbReference type="Proteomes" id="UP000196368"/>
    </source>
</evidence>
<feature type="transmembrane region" description="Helical" evidence="1">
    <location>
        <begin position="138"/>
        <end position="156"/>
    </location>
</feature>
<organism evidence="2 3">
    <name type="scientific">Candidatus Avelusimicrobium gallicola</name>
    <dbReference type="NCBI Taxonomy" id="2562704"/>
    <lineage>
        <taxon>Bacteria</taxon>
        <taxon>Pseudomonadati</taxon>
        <taxon>Elusimicrobiota</taxon>
        <taxon>Elusimicrobia</taxon>
        <taxon>Elusimicrobiales</taxon>
        <taxon>Elusimicrobiaceae</taxon>
        <taxon>Candidatus Avelusimicrobium</taxon>
    </lineage>
</organism>
<keyword evidence="1" id="KW-1133">Transmembrane helix</keyword>
<evidence type="ECO:0000313" key="2">
    <source>
        <dbReference type="EMBL" id="OUO57715.1"/>
    </source>
</evidence>
<evidence type="ECO:0000256" key="1">
    <source>
        <dbReference type="SAM" id="Phobius"/>
    </source>
</evidence>
<proteinExistence type="predicted"/>
<protein>
    <submittedName>
        <fullName evidence="2">Cation transporter</fullName>
    </submittedName>
</protein>